<dbReference type="RefSeq" id="XP_025199304.1">
    <property type="nucleotide sequence ID" value="XM_025343519.1"/>
</dbReference>
<protein>
    <submittedName>
        <fullName evidence="1">Uncharacterized protein C7orf26</fullName>
    </submittedName>
</protein>
<evidence type="ECO:0000313" key="1">
    <source>
        <dbReference type="EMBL" id="MBW13459.1"/>
    </source>
</evidence>
<dbReference type="OrthoDB" id="5861309at2759"/>
<dbReference type="InterPro" id="IPR027844">
    <property type="entry name" value="INTS15"/>
</dbReference>
<accession>A0A2H8THD3</accession>
<organism evidence="1">
    <name type="scientific">Melanaphis sacchari</name>
    <dbReference type="NCBI Taxonomy" id="742174"/>
    <lineage>
        <taxon>Eukaryota</taxon>
        <taxon>Metazoa</taxon>
        <taxon>Ecdysozoa</taxon>
        <taxon>Arthropoda</taxon>
        <taxon>Hexapoda</taxon>
        <taxon>Insecta</taxon>
        <taxon>Pterygota</taxon>
        <taxon>Neoptera</taxon>
        <taxon>Paraneoptera</taxon>
        <taxon>Hemiptera</taxon>
        <taxon>Sternorrhyncha</taxon>
        <taxon>Aphidomorpha</taxon>
        <taxon>Aphidoidea</taxon>
        <taxon>Aphididae</taxon>
        <taxon>Aphidini</taxon>
        <taxon>Melanaphis</taxon>
    </lineage>
</organism>
<sequence>MDYNEVKVNLRKFGFPLSTENALNQIQTIINGETSRKQHLNEDLAMDLISEFIFCETNEEGKSTKPMSRIRYLELLVMICEYFNKTKIKPDNDNCCGDTALNAIFMTLFPQFGAPPQRTNMLVSLVSLAISTYSNLILQSAGVQMQQLGCSSKYSSQLADGLVKKFFTFISTDCSSLHLLPQNAPLFTANLMTSLSELYFNTKTTDTSMSFKEPPRIVLETVVRWINSDPCLCFTAHYTDLQRALPSGAIPMAATLPFLGLFRWCFFAPLCVKNNKDLELYSELHCALIESVMQGWKVYSEQNPRITRPYTLSVHSVIPQQLKDLIDETIKLNDQASMQAVEIVVERLTQSIHAAIISDTIFGNKQDLVNQLELLPENEVLKTLIKRIQV</sequence>
<dbReference type="GeneID" id="112597461"/>
<reference evidence="1" key="1">
    <citation type="submission" date="2017-10" db="EMBL/GenBank/DDBJ databases">
        <title>Transcriptome Assembly of Sugarcane Aphid Adults.</title>
        <authorList>
            <person name="Scully E.D."/>
            <person name="Palmer N.A."/>
            <person name="Geib S.M."/>
            <person name="Sarath G."/>
            <person name="Sattler S.E."/>
        </authorList>
    </citation>
    <scope>NUCLEOTIDE SEQUENCE</scope>
    <source>
        <tissue evidence="1">Whole body</tissue>
    </source>
</reference>
<dbReference type="RefSeq" id="XP_025199305.1">
    <property type="nucleotide sequence ID" value="XM_025343520.1"/>
</dbReference>
<dbReference type="PANTHER" id="PTHR14540">
    <property type="entry name" value="INTEGRATOR COMPLEX SUBUNIT 15"/>
    <property type="match status" value="1"/>
</dbReference>
<dbReference type="PANTHER" id="PTHR14540:SF2">
    <property type="entry name" value="INTEGRATOR COMPLEX SUBUNIT 15"/>
    <property type="match status" value="1"/>
</dbReference>
<dbReference type="EMBL" id="GFXV01001654">
    <property type="protein sequence ID" value="MBW13459.1"/>
    <property type="molecule type" value="Transcribed_RNA"/>
</dbReference>
<dbReference type="AlphaFoldDB" id="A0A2H8THD3"/>
<name>A0A2H8THD3_9HEMI</name>
<dbReference type="RefSeq" id="XP_025199306.1">
    <property type="nucleotide sequence ID" value="XM_025343521.1"/>
</dbReference>
<dbReference type="Pfam" id="PF14964">
    <property type="entry name" value="INTS15"/>
    <property type="match status" value="1"/>
</dbReference>
<proteinExistence type="predicted"/>